<evidence type="ECO:0000256" key="3">
    <source>
        <dbReference type="SAM" id="MobiDB-lite"/>
    </source>
</evidence>
<feature type="compositionally biased region" description="Polar residues" evidence="3">
    <location>
        <begin position="156"/>
        <end position="169"/>
    </location>
</feature>
<evidence type="ECO:0000313" key="5">
    <source>
        <dbReference type="Proteomes" id="UP000054217"/>
    </source>
</evidence>
<dbReference type="GO" id="GO:0007131">
    <property type="term" value="P:reciprocal meiotic recombination"/>
    <property type="evidence" value="ECO:0007669"/>
    <property type="project" value="InterPro"/>
</dbReference>
<gene>
    <name evidence="4" type="ORF">M404DRAFT_123268</name>
</gene>
<accession>A0A0C3JWW1</accession>
<feature type="compositionally biased region" description="Polar residues" evidence="3">
    <location>
        <begin position="364"/>
        <end position="384"/>
    </location>
</feature>
<evidence type="ECO:0000256" key="1">
    <source>
        <dbReference type="ARBA" id="ARBA00023254"/>
    </source>
</evidence>
<feature type="region of interest" description="Disordered" evidence="3">
    <location>
        <begin position="154"/>
        <end position="192"/>
    </location>
</feature>
<sequence length="398" mass="44050">MSRTEQSTEQDSIDFWDFVSCGLCHFPFTTNQKGPPAVPFWLTECGHVVCNNHLNPDRSCAKCGDQGIELIPLQRNMDPPMSDWFRSLPHAIDSIANAVKFQQQSLATLVHHYRRQCLQLSATCDRLRSERRELRGEVETLRHDITQLRQYPGSVSMHSQEPSTHQNANGKRPLVEAGRTNSSPRSVPTPVAPLRLTLLPGDTLSPSYHRHDDRLFSQQRPCPIADRPGSSRFAEYAYAYQETSKSHTLRGTYDQANPQTVRMAVSGPHNPMPPPPTPQGNRFKPGSEPPRPSASTTQELNGLKPSKQRISGPPVSMQPPTTPRRPFSRISQTPVTLTERTGALQSNRFLPDANQGAAALGPALQTTSAQISRSDINTNSSSGHQRMAFLPGSVNGSR</sequence>
<proteinExistence type="predicted"/>
<dbReference type="EMBL" id="KN831946">
    <property type="protein sequence ID" value="KIO13633.1"/>
    <property type="molecule type" value="Genomic_DNA"/>
</dbReference>
<dbReference type="InterPro" id="IPR042123">
    <property type="entry name" value="Zip3/RNF212-like"/>
</dbReference>
<organism evidence="4 5">
    <name type="scientific">Pisolithus tinctorius Marx 270</name>
    <dbReference type="NCBI Taxonomy" id="870435"/>
    <lineage>
        <taxon>Eukaryota</taxon>
        <taxon>Fungi</taxon>
        <taxon>Dikarya</taxon>
        <taxon>Basidiomycota</taxon>
        <taxon>Agaricomycotina</taxon>
        <taxon>Agaricomycetes</taxon>
        <taxon>Agaricomycetidae</taxon>
        <taxon>Boletales</taxon>
        <taxon>Sclerodermatineae</taxon>
        <taxon>Pisolithaceae</taxon>
        <taxon>Pisolithus</taxon>
    </lineage>
</organism>
<dbReference type="HOGENOM" id="CLU_051880_0_0_1"/>
<reference evidence="5" key="2">
    <citation type="submission" date="2015-01" db="EMBL/GenBank/DDBJ databases">
        <title>Evolutionary Origins and Diversification of the Mycorrhizal Mutualists.</title>
        <authorList>
            <consortium name="DOE Joint Genome Institute"/>
            <consortium name="Mycorrhizal Genomics Consortium"/>
            <person name="Kohler A."/>
            <person name="Kuo A."/>
            <person name="Nagy L.G."/>
            <person name="Floudas D."/>
            <person name="Copeland A."/>
            <person name="Barry K.W."/>
            <person name="Cichocki N."/>
            <person name="Veneault-Fourrey C."/>
            <person name="LaButti K."/>
            <person name="Lindquist E.A."/>
            <person name="Lipzen A."/>
            <person name="Lundell T."/>
            <person name="Morin E."/>
            <person name="Murat C."/>
            <person name="Riley R."/>
            <person name="Ohm R."/>
            <person name="Sun H."/>
            <person name="Tunlid A."/>
            <person name="Henrissat B."/>
            <person name="Grigoriev I.V."/>
            <person name="Hibbett D.S."/>
            <person name="Martin F."/>
        </authorList>
    </citation>
    <scope>NUCLEOTIDE SEQUENCE [LARGE SCALE GENOMIC DNA]</scope>
    <source>
        <strain evidence="5">Marx 270</strain>
    </source>
</reference>
<feature type="region of interest" description="Disordered" evidence="3">
    <location>
        <begin position="364"/>
        <end position="398"/>
    </location>
</feature>
<dbReference type="GO" id="GO:0007129">
    <property type="term" value="P:homologous chromosome pairing at meiosis"/>
    <property type="evidence" value="ECO:0007669"/>
    <property type="project" value="TreeGrafter"/>
</dbReference>
<dbReference type="STRING" id="870435.A0A0C3JWW1"/>
<dbReference type="InParanoid" id="A0A0C3JWW1"/>
<dbReference type="PANTHER" id="PTHR22663:SF17">
    <property type="entry name" value="RING FINGER PROTEIN NARYA-RELATED"/>
    <property type="match status" value="1"/>
</dbReference>
<dbReference type="OrthoDB" id="2535391at2759"/>
<feature type="coiled-coil region" evidence="2">
    <location>
        <begin position="117"/>
        <end position="151"/>
    </location>
</feature>
<dbReference type="AlphaFoldDB" id="A0A0C3JWW1"/>
<keyword evidence="2" id="KW-0175">Coiled coil</keyword>
<dbReference type="GO" id="GO:0000795">
    <property type="term" value="C:synaptonemal complex"/>
    <property type="evidence" value="ECO:0007669"/>
    <property type="project" value="InterPro"/>
</dbReference>
<dbReference type="Proteomes" id="UP000054217">
    <property type="component" value="Unassembled WGS sequence"/>
</dbReference>
<dbReference type="GO" id="GO:0019789">
    <property type="term" value="F:SUMO transferase activity"/>
    <property type="evidence" value="ECO:0007669"/>
    <property type="project" value="InterPro"/>
</dbReference>
<feature type="region of interest" description="Disordered" evidence="3">
    <location>
        <begin position="263"/>
        <end position="333"/>
    </location>
</feature>
<dbReference type="GO" id="GO:0016925">
    <property type="term" value="P:protein sumoylation"/>
    <property type="evidence" value="ECO:0007669"/>
    <property type="project" value="TreeGrafter"/>
</dbReference>
<dbReference type="PANTHER" id="PTHR22663">
    <property type="entry name" value="RING FINGER PROTEIN NARYA-RELATED"/>
    <property type="match status" value="1"/>
</dbReference>
<protein>
    <submittedName>
        <fullName evidence="4">Uncharacterized protein</fullName>
    </submittedName>
</protein>
<keyword evidence="5" id="KW-1185">Reference proteome</keyword>
<name>A0A0C3JWW1_PISTI</name>
<keyword evidence="1" id="KW-0469">Meiosis</keyword>
<evidence type="ECO:0000313" key="4">
    <source>
        <dbReference type="EMBL" id="KIO13633.1"/>
    </source>
</evidence>
<evidence type="ECO:0000256" key="2">
    <source>
        <dbReference type="SAM" id="Coils"/>
    </source>
</evidence>
<reference evidence="4 5" key="1">
    <citation type="submission" date="2014-04" db="EMBL/GenBank/DDBJ databases">
        <authorList>
            <consortium name="DOE Joint Genome Institute"/>
            <person name="Kuo A."/>
            <person name="Kohler A."/>
            <person name="Costa M.D."/>
            <person name="Nagy L.G."/>
            <person name="Floudas D."/>
            <person name="Copeland A."/>
            <person name="Barry K.W."/>
            <person name="Cichocki N."/>
            <person name="Veneault-Fourrey C."/>
            <person name="LaButti K."/>
            <person name="Lindquist E.A."/>
            <person name="Lipzen A."/>
            <person name="Lundell T."/>
            <person name="Morin E."/>
            <person name="Murat C."/>
            <person name="Sun H."/>
            <person name="Tunlid A."/>
            <person name="Henrissat B."/>
            <person name="Grigoriev I.V."/>
            <person name="Hibbett D.S."/>
            <person name="Martin F."/>
            <person name="Nordberg H.P."/>
            <person name="Cantor M.N."/>
            <person name="Hua S.X."/>
        </authorList>
    </citation>
    <scope>NUCLEOTIDE SEQUENCE [LARGE SCALE GENOMIC DNA]</scope>
    <source>
        <strain evidence="4 5">Marx 270</strain>
    </source>
</reference>